<evidence type="ECO:0000256" key="5">
    <source>
        <dbReference type="ARBA" id="ARBA00022989"/>
    </source>
</evidence>
<evidence type="ECO:0000313" key="10">
    <source>
        <dbReference type="EMBL" id="TWD90464.1"/>
    </source>
</evidence>
<feature type="transmembrane region" description="Helical" evidence="7">
    <location>
        <begin position="91"/>
        <end position="117"/>
    </location>
</feature>
<evidence type="ECO:0000256" key="7">
    <source>
        <dbReference type="RuleBase" id="RU363032"/>
    </source>
</evidence>
<organism evidence="10 11">
    <name type="scientific">Variovorax beijingensis</name>
    <dbReference type="NCBI Taxonomy" id="2496117"/>
    <lineage>
        <taxon>Bacteria</taxon>
        <taxon>Pseudomonadati</taxon>
        <taxon>Pseudomonadota</taxon>
        <taxon>Betaproteobacteria</taxon>
        <taxon>Burkholderiales</taxon>
        <taxon>Comamonadaceae</taxon>
        <taxon>Variovorax</taxon>
    </lineage>
</organism>
<sequence length="284" mass="29907">MDRHPPSLRALRVASPTPSPGATPAARQSRFRGVPGTVRPFVLPLLLLALFEWYARRAAALGSDALAPPSAAARAFMGAALDGSLWQATGFTLGTAALGLLLGAVLGIALGLVLGLSRRAAQLGSLSIEVLRPVPSVALIPLAMLSFGFGVRMELAIVAFATFWPLLVLVQSAVQQIEPRLLEVSRVLGLSARERAFKIVLPAIVPRLFVALRLGVAVALVVAVTVEIAANPNGMGYAMMIAQQSFDPALMLAWLGWIGVVGFAVNAGMVRLQRVVARRMGVQP</sequence>
<dbReference type="Gene3D" id="1.10.3720.10">
    <property type="entry name" value="MetI-like"/>
    <property type="match status" value="1"/>
</dbReference>
<dbReference type="GO" id="GO:0005886">
    <property type="term" value="C:plasma membrane"/>
    <property type="evidence" value="ECO:0007669"/>
    <property type="project" value="UniProtKB-SubCell"/>
</dbReference>
<protein>
    <submittedName>
        <fullName evidence="10">ABC-type nitrate/sulfonate/bicarbonate transport system permease component</fullName>
    </submittedName>
</protein>
<feature type="transmembrane region" description="Helical" evidence="7">
    <location>
        <begin position="37"/>
        <end position="55"/>
    </location>
</feature>
<name>A0A561CH94_9BURK</name>
<dbReference type="PROSITE" id="PS50928">
    <property type="entry name" value="ABC_TM1"/>
    <property type="match status" value="1"/>
</dbReference>
<keyword evidence="5 7" id="KW-1133">Transmembrane helix</keyword>
<evidence type="ECO:0000256" key="4">
    <source>
        <dbReference type="ARBA" id="ARBA00022692"/>
    </source>
</evidence>
<feature type="transmembrane region" description="Helical" evidence="7">
    <location>
        <begin position="208"/>
        <end position="230"/>
    </location>
</feature>
<dbReference type="AlphaFoldDB" id="A0A561CH94"/>
<evidence type="ECO:0000256" key="8">
    <source>
        <dbReference type="SAM" id="MobiDB-lite"/>
    </source>
</evidence>
<feature type="region of interest" description="Disordered" evidence="8">
    <location>
        <begin position="1"/>
        <end position="29"/>
    </location>
</feature>
<feature type="domain" description="ABC transmembrane type-1" evidence="9">
    <location>
        <begin position="89"/>
        <end position="273"/>
    </location>
</feature>
<comment type="similarity">
    <text evidence="7">Belongs to the binding-protein-dependent transport system permease family.</text>
</comment>
<feature type="transmembrane region" description="Helical" evidence="7">
    <location>
        <begin position="129"/>
        <end position="149"/>
    </location>
</feature>
<dbReference type="Pfam" id="PF00528">
    <property type="entry name" value="BPD_transp_1"/>
    <property type="match status" value="1"/>
</dbReference>
<dbReference type="SUPFAM" id="SSF161098">
    <property type="entry name" value="MetI-like"/>
    <property type="match status" value="1"/>
</dbReference>
<dbReference type="InterPro" id="IPR035906">
    <property type="entry name" value="MetI-like_sf"/>
</dbReference>
<reference evidence="10 11" key="1">
    <citation type="submission" date="2019-06" db="EMBL/GenBank/DDBJ databases">
        <title>Sorghum-associated microbial communities from plants grown in Nebraska, USA.</title>
        <authorList>
            <person name="Schachtman D."/>
        </authorList>
    </citation>
    <scope>NUCLEOTIDE SEQUENCE [LARGE SCALE GENOMIC DNA]</scope>
    <source>
        <strain evidence="10 11">T529</strain>
    </source>
</reference>
<dbReference type="RefSeq" id="WP_261380195.1">
    <property type="nucleotide sequence ID" value="NZ_VIVL01000001.1"/>
</dbReference>
<dbReference type="EMBL" id="VIVL01000001">
    <property type="protein sequence ID" value="TWD90464.1"/>
    <property type="molecule type" value="Genomic_DNA"/>
</dbReference>
<feature type="compositionally biased region" description="Low complexity" evidence="8">
    <location>
        <begin position="14"/>
        <end position="26"/>
    </location>
</feature>
<keyword evidence="2 7" id="KW-0813">Transport</keyword>
<comment type="subcellular location">
    <subcellularLocation>
        <location evidence="1 7">Cell membrane</location>
        <topology evidence="1 7">Multi-pass membrane protein</topology>
    </subcellularLocation>
</comment>
<dbReference type="CDD" id="cd06261">
    <property type="entry name" value="TM_PBP2"/>
    <property type="match status" value="1"/>
</dbReference>
<feature type="transmembrane region" description="Helical" evidence="7">
    <location>
        <begin position="155"/>
        <end position="174"/>
    </location>
</feature>
<feature type="transmembrane region" description="Helical" evidence="7">
    <location>
        <begin position="250"/>
        <end position="270"/>
    </location>
</feature>
<evidence type="ECO:0000256" key="3">
    <source>
        <dbReference type="ARBA" id="ARBA00022475"/>
    </source>
</evidence>
<evidence type="ECO:0000259" key="9">
    <source>
        <dbReference type="PROSITE" id="PS50928"/>
    </source>
</evidence>
<evidence type="ECO:0000256" key="6">
    <source>
        <dbReference type="ARBA" id="ARBA00023136"/>
    </source>
</evidence>
<dbReference type="PANTHER" id="PTHR30151">
    <property type="entry name" value="ALKANE SULFONATE ABC TRANSPORTER-RELATED, MEMBRANE SUBUNIT"/>
    <property type="match status" value="1"/>
</dbReference>
<accession>A0A561CH94</accession>
<keyword evidence="4 7" id="KW-0812">Transmembrane</keyword>
<evidence type="ECO:0000256" key="1">
    <source>
        <dbReference type="ARBA" id="ARBA00004651"/>
    </source>
</evidence>
<dbReference type="Proteomes" id="UP000319722">
    <property type="component" value="Unassembled WGS sequence"/>
</dbReference>
<gene>
    <name evidence="10" type="ORF">FB547_101129</name>
</gene>
<evidence type="ECO:0000313" key="11">
    <source>
        <dbReference type="Proteomes" id="UP000319722"/>
    </source>
</evidence>
<proteinExistence type="inferred from homology"/>
<dbReference type="GO" id="GO:0055085">
    <property type="term" value="P:transmembrane transport"/>
    <property type="evidence" value="ECO:0007669"/>
    <property type="project" value="InterPro"/>
</dbReference>
<dbReference type="PANTHER" id="PTHR30151:SF38">
    <property type="entry name" value="ALIPHATIC SULFONATES TRANSPORT PERMEASE PROTEIN SSUC-RELATED"/>
    <property type="match status" value="1"/>
</dbReference>
<dbReference type="InterPro" id="IPR000515">
    <property type="entry name" value="MetI-like"/>
</dbReference>
<keyword evidence="3" id="KW-1003">Cell membrane</keyword>
<evidence type="ECO:0000256" key="2">
    <source>
        <dbReference type="ARBA" id="ARBA00022448"/>
    </source>
</evidence>
<comment type="caution">
    <text evidence="10">The sequence shown here is derived from an EMBL/GenBank/DDBJ whole genome shotgun (WGS) entry which is preliminary data.</text>
</comment>
<keyword evidence="6 7" id="KW-0472">Membrane</keyword>